<comment type="caution">
    <text evidence="2">The sequence shown here is derived from an EMBL/GenBank/DDBJ whole genome shotgun (WGS) entry which is preliminary data.</text>
</comment>
<gene>
    <name evidence="2" type="ORF">AWC38_SpisGene2298</name>
</gene>
<evidence type="ECO:0000313" key="2">
    <source>
        <dbReference type="EMBL" id="PFX32856.1"/>
    </source>
</evidence>
<dbReference type="Proteomes" id="UP000225706">
    <property type="component" value="Unassembled WGS sequence"/>
</dbReference>
<organism evidence="2 3">
    <name type="scientific">Stylophora pistillata</name>
    <name type="common">Smooth cauliflower coral</name>
    <dbReference type="NCBI Taxonomy" id="50429"/>
    <lineage>
        <taxon>Eukaryota</taxon>
        <taxon>Metazoa</taxon>
        <taxon>Cnidaria</taxon>
        <taxon>Anthozoa</taxon>
        <taxon>Hexacorallia</taxon>
        <taxon>Scleractinia</taxon>
        <taxon>Astrocoeniina</taxon>
        <taxon>Pocilloporidae</taxon>
        <taxon>Stylophora</taxon>
    </lineage>
</organism>
<accession>A0A2B4SU33</accession>
<feature type="region of interest" description="Disordered" evidence="1">
    <location>
        <begin position="72"/>
        <end position="118"/>
    </location>
</feature>
<protein>
    <submittedName>
        <fullName evidence="2">Uncharacterized protein</fullName>
    </submittedName>
</protein>
<name>A0A2B4SU33_STYPI</name>
<evidence type="ECO:0000256" key="1">
    <source>
        <dbReference type="SAM" id="MobiDB-lite"/>
    </source>
</evidence>
<dbReference type="EMBL" id="LSMT01000018">
    <property type="protein sequence ID" value="PFX32856.1"/>
    <property type="molecule type" value="Genomic_DNA"/>
</dbReference>
<proteinExistence type="predicted"/>
<keyword evidence="3" id="KW-1185">Reference proteome</keyword>
<feature type="compositionally biased region" description="Basic and acidic residues" evidence="1">
    <location>
        <begin position="88"/>
        <end position="110"/>
    </location>
</feature>
<evidence type="ECO:0000313" key="3">
    <source>
        <dbReference type="Proteomes" id="UP000225706"/>
    </source>
</evidence>
<dbReference type="AlphaFoldDB" id="A0A2B4SU33"/>
<reference evidence="3" key="1">
    <citation type="journal article" date="2017" name="bioRxiv">
        <title>Comparative analysis of the genomes of Stylophora pistillata and Acropora digitifera provides evidence for extensive differences between species of corals.</title>
        <authorList>
            <person name="Voolstra C.R."/>
            <person name="Li Y."/>
            <person name="Liew Y.J."/>
            <person name="Baumgarten S."/>
            <person name="Zoccola D."/>
            <person name="Flot J.-F."/>
            <person name="Tambutte S."/>
            <person name="Allemand D."/>
            <person name="Aranda M."/>
        </authorList>
    </citation>
    <scope>NUCLEOTIDE SEQUENCE [LARGE SCALE GENOMIC DNA]</scope>
</reference>
<dbReference type="OrthoDB" id="6011127at2759"/>
<sequence>MVTSLGMGNFELKLYRLARNPHGKTKNLHILAQDQWEMEVPLLDSDETQSELNVHVIQKIINWSDKKMVLVPSVKETPKEPLGTSTRSSEDKDPEIAIIDKEPGASDSSRKKSRKRKQECMEDKKLVLNILRDNKVVRSVCQQHELDELQADLGKLAGSTACNELKFTCGVCKKPCFVSAKSNRESAALIHNHNETVSSSTESWEKEKPCAFNEAGHVDKKDSIQYLEGGGISDANLDDDLTCFNLCVENAHPVAIKLNQLLEKGKIPEDCLYYKFIDNTTSFASVNPKSASDFTCDRDVSEFFDTIKYLGGSRTRNFVRGPGFFGTGRGGLKEFNTFSDFNLCGPSTESSKRFQAGYTTASGVIKPHLLSLYSFAFNRQADLPALVSTDKLNVIPLSQAIDGTVSKPVLEYDSLQKMVFGLI</sequence>